<evidence type="ECO:0000256" key="3">
    <source>
        <dbReference type="ARBA" id="ARBA00022452"/>
    </source>
</evidence>
<dbReference type="InterPro" id="IPR036942">
    <property type="entry name" value="Beta-barrel_TonB_sf"/>
</dbReference>
<dbReference type="Gene3D" id="2.170.130.10">
    <property type="entry name" value="TonB-dependent receptor, plug domain"/>
    <property type="match status" value="1"/>
</dbReference>
<keyword evidence="17" id="KW-1185">Reference proteome</keyword>
<dbReference type="RefSeq" id="WP_145099499.1">
    <property type="nucleotide sequence ID" value="NZ_CP036274.1"/>
</dbReference>
<proteinExistence type="inferred from homology"/>
<feature type="domain" description="TonB-dependent receptor plug" evidence="15">
    <location>
        <begin position="109"/>
        <end position="208"/>
    </location>
</feature>
<dbReference type="InterPro" id="IPR012910">
    <property type="entry name" value="Plug_dom"/>
</dbReference>
<evidence type="ECO:0000256" key="5">
    <source>
        <dbReference type="ARBA" id="ARBA00022729"/>
    </source>
</evidence>
<dbReference type="InterPro" id="IPR039426">
    <property type="entry name" value="TonB-dep_rcpt-like"/>
</dbReference>
<evidence type="ECO:0000256" key="7">
    <source>
        <dbReference type="ARBA" id="ARBA00023136"/>
    </source>
</evidence>
<keyword evidence="4 10" id="KW-0812">Transmembrane</keyword>
<keyword evidence="5 13" id="KW-0732">Signal</keyword>
<comment type="similarity">
    <text evidence="10 11">Belongs to the TonB-dependent receptor family.</text>
</comment>
<evidence type="ECO:0000256" key="4">
    <source>
        <dbReference type="ARBA" id="ARBA00022692"/>
    </source>
</evidence>
<keyword evidence="3 10" id="KW-1134">Transmembrane beta strand</keyword>
<comment type="subcellular location">
    <subcellularLocation>
        <location evidence="1 10">Cell outer membrane</location>
        <topology evidence="1 10">Multi-pass membrane protein</topology>
    </subcellularLocation>
</comment>
<dbReference type="KEGG" id="aagg:ETAA8_69450"/>
<dbReference type="CDD" id="cd01347">
    <property type="entry name" value="ligand_gated_channel"/>
    <property type="match status" value="1"/>
</dbReference>
<keyword evidence="8" id="KW-0675">Receptor</keyword>
<dbReference type="PANTHER" id="PTHR30069">
    <property type="entry name" value="TONB-DEPENDENT OUTER MEMBRANE RECEPTOR"/>
    <property type="match status" value="1"/>
</dbReference>
<dbReference type="Gene3D" id="2.40.170.20">
    <property type="entry name" value="TonB-dependent receptor, beta-barrel domain"/>
    <property type="match status" value="1"/>
</dbReference>
<keyword evidence="6 11" id="KW-0798">TonB box</keyword>
<evidence type="ECO:0000256" key="2">
    <source>
        <dbReference type="ARBA" id="ARBA00022448"/>
    </source>
</evidence>
<dbReference type="OrthoDB" id="101167at2"/>
<feature type="chain" id="PRO_5021934964" evidence="13">
    <location>
        <begin position="24"/>
        <end position="766"/>
    </location>
</feature>
<dbReference type="PANTHER" id="PTHR30069:SF29">
    <property type="entry name" value="HEMOGLOBIN AND HEMOGLOBIN-HAPTOGLOBIN-BINDING PROTEIN 1-RELATED"/>
    <property type="match status" value="1"/>
</dbReference>
<dbReference type="Pfam" id="PF07715">
    <property type="entry name" value="Plug"/>
    <property type="match status" value="1"/>
</dbReference>
<evidence type="ECO:0000256" key="1">
    <source>
        <dbReference type="ARBA" id="ARBA00004571"/>
    </source>
</evidence>
<evidence type="ECO:0000259" key="15">
    <source>
        <dbReference type="Pfam" id="PF07715"/>
    </source>
</evidence>
<evidence type="ECO:0000259" key="14">
    <source>
        <dbReference type="Pfam" id="PF00593"/>
    </source>
</evidence>
<feature type="compositionally biased region" description="Polar residues" evidence="12">
    <location>
        <begin position="28"/>
        <end position="43"/>
    </location>
</feature>
<dbReference type="InterPro" id="IPR037066">
    <property type="entry name" value="Plug_dom_sf"/>
</dbReference>
<name>A0A517YNI2_9BACT</name>
<evidence type="ECO:0000313" key="16">
    <source>
        <dbReference type="EMBL" id="QDU31785.1"/>
    </source>
</evidence>
<evidence type="ECO:0000313" key="17">
    <source>
        <dbReference type="Proteomes" id="UP000315017"/>
    </source>
</evidence>
<dbReference type="PROSITE" id="PS52016">
    <property type="entry name" value="TONB_DEPENDENT_REC_3"/>
    <property type="match status" value="1"/>
</dbReference>
<feature type="signal peptide" evidence="13">
    <location>
        <begin position="1"/>
        <end position="23"/>
    </location>
</feature>
<dbReference type="Proteomes" id="UP000315017">
    <property type="component" value="Chromosome"/>
</dbReference>
<gene>
    <name evidence="16" type="primary">hxuC</name>
    <name evidence="16" type="ORF">ETAA8_69450</name>
</gene>
<reference evidence="16 17" key="1">
    <citation type="submission" date="2019-02" db="EMBL/GenBank/DDBJ databases">
        <title>Deep-cultivation of Planctomycetes and their phenomic and genomic characterization uncovers novel biology.</title>
        <authorList>
            <person name="Wiegand S."/>
            <person name="Jogler M."/>
            <person name="Boedeker C."/>
            <person name="Pinto D."/>
            <person name="Vollmers J."/>
            <person name="Rivas-Marin E."/>
            <person name="Kohn T."/>
            <person name="Peeters S.H."/>
            <person name="Heuer A."/>
            <person name="Rast P."/>
            <person name="Oberbeckmann S."/>
            <person name="Bunk B."/>
            <person name="Jeske O."/>
            <person name="Meyerdierks A."/>
            <person name="Storesund J.E."/>
            <person name="Kallscheuer N."/>
            <person name="Luecker S."/>
            <person name="Lage O.M."/>
            <person name="Pohl T."/>
            <person name="Merkel B.J."/>
            <person name="Hornburger P."/>
            <person name="Mueller R.-W."/>
            <person name="Bruemmer F."/>
            <person name="Labrenz M."/>
            <person name="Spormann A.M."/>
            <person name="Op den Camp H."/>
            <person name="Overmann J."/>
            <person name="Amann R."/>
            <person name="Jetten M.S.M."/>
            <person name="Mascher T."/>
            <person name="Medema M.H."/>
            <person name="Devos D.P."/>
            <person name="Kaster A.-K."/>
            <person name="Ovreas L."/>
            <person name="Rohde M."/>
            <person name="Galperin M.Y."/>
            <person name="Jogler C."/>
        </authorList>
    </citation>
    <scope>NUCLEOTIDE SEQUENCE [LARGE SCALE GENOMIC DNA]</scope>
    <source>
        <strain evidence="16 17">ETA_A8</strain>
    </source>
</reference>
<dbReference type="InterPro" id="IPR000531">
    <property type="entry name" value="Beta-barrel_TonB"/>
</dbReference>
<dbReference type="SUPFAM" id="SSF56935">
    <property type="entry name" value="Porins"/>
    <property type="match status" value="1"/>
</dbReference>
<protein>
    <submittedName>
        <fullName evidence="16">Heme/hemopexin utilization protein C</fullName>
    </submittedName>
</protein>
<keyword evidence="7 10" id="KW-0472">Membrane</keyword>
<evidence type="ECO:0000256" key="10">
    <source>
        <dbReference type="PROSITE-ProRule" id="PRU01360"/>
    </source>
</evidence>
<evidence type="ECO:0000256" key="6">
    <source>
        <dbReference type="ARBA" id="ARBA00023077"/>
    </source>
</evidence>
<evidence type="ECO:0000256" key="8">
    <source>
        <dbReference type="ARBA" id="ARBA00023170"/>
    </source>
</evidence>
<evidence type="ECO:0000256" key="9">
    <source>
        <dbReference type="ARBA" id="ARBA00023237"/>
    </source>
</evidence>
<sequence precursor="true">MFYPPRWIAALLAMAAFPALVGAQETTSTSTLQPVTGQPQTLPDTDVVGQPTPSATPFDPGNQDLPAGNFAFPALTEQFYGGASPLDFGGLNNVIKGEKSLFEQSNFGTIIDQETIREKQATDMFRALQFEPGVLMQQTGRGQASPFIRGVTGQQLLILVDGIRVNNSVLRAGPNQYFNTFDPGQVERIEVLRSSGSVLYGSDAIGGTINIVTRSADPTRANYTAGSFRQFFSTADNSPYSRANIEGWVGGGGLFAGASFMDVNDIDIGGGRGRQPFTNYEQYAGDIKYNLMVNDDQVVTVALSHFEQSNLPRSDRFPPFVFNRPGNTARPTFFDPQQRDLAYIRWQGMAYNINPLFDTFTTTFSYQRTKEGSREFTNFSVPLNDYTRRQEGEFDDEMLGFQASLSKDLTAEGFGIITYGTDYYYEDIDASRQRFSVQTGAPLPPNQQAIGPQYPDDSIADRVGCYLNWDVLLTSRLNAVIGVRYENSDQQGTPRFSFAGVPEDVFYSRTYQDWIGSIGLTYNLTDEINIVGGVYEGYRAPTVDDLVVNTTFAQNAVQSPQLAALNVQPEHSVTYEIGAKYSGERLQLQIFEWWNSINDYLARDTVMGNTVLANHDAFLNGTELAGEYLLDPTWSLFGNFAYTFGQDLTIQDPINRIPPTQGVLGLRWRELDRRSYFEVFAWMVNRQDRNSNNPNTVGDSRFYVNGQFATPGFATLNLRTGTTWGEFDQHRVSLSLENITDQYYRVHGSGVDGTGFNAIFGYEYRQ</sequence>
<dbReference type="GO" id="GO:0044718">
    <property type="term" value="P:siderophore transmembrane transport"/>
    <property type="evidence" value="ECO:0007669"/>
    <property type="project" value="TreeGrafter"/>
</dbReference>
<accession>A0A517YNI2</accession>
<dbReference type="AlphaFoldDB" id="A0A517YNI2"/>
<dbReference type="GO" id="GO:0015344">
    <property type="term" value="F:siderophore uptake transmembrane transporter activity"/>
    <property type="evidence" value="ECO:0007669"/>
    <property type="project" value="TreeGrafter"/>
</dbReference>
<feature type="domain" description="TonB-dependent receptor-like beta-barrel" evidence="14">
    <location>
        <begin position="312"/>
        <end position="739"/>
    </location>
</feature>
<dbReference type="EMBL" id="CP036274">
    <property type="protein sequence ID" value="QDU31785.1"/>
    <property type="molecule type" value="Genomic_DNA"/>
</dbReference>
<keyword evidence="2 10" id="KW-0813">Transport</keyword>
<organism evidence="16 17">
    <name type="scientific">Anatilimnocola aggregata</name>
    <dbReference type="NCBI Taxonomy" id="2528021"/>
    <lineage>
        <taxon>Bacteria</taxon>
        <taxon>Pseudomonadati</taxon>
        <taxon>Planctomycetota</taxon>
        <taxon>Planctomycetia</taxon>
        <taxon>Pirellulales</taxon>
        <taxon>Pirellulaceae</taxon>
        <taxon>Anatilimnocola</taxon>
    </lineage>
</organism>
<dbReference type="Pfam" id="PF00593">
    <property type="entry name" value="TonB_dep_Rec_b-barrel"/>
    <property type="match status" value="1"/>
</dbReference>
<feature type="region of interest" description="Disordered" evidence="12">
    <location>
        <begin position="28"/>
        <end position="60"/>
    </location>
</feature>
<evidence type="ECO:0000256" key="11">
    <source>
        <dbReference type="RuleBase" id="RU003357"/>
    </source>
</evidence>
<keyword evidence="9 10" id="KW-0998">Cell outer membrane</keyword>
<dbReference type="GO" id="GO:0009279">
    <property type="term" value="C:cell outer membrane"/>
    <property type="evidence" value="ECO:0007669"/>
    <property type="project" value="UniProtKB-SubCell"/>
</dbReference>
<evidence type="ECO:0000256" key="12">
    <source>
        <dbReference type="SAM" id="MobiDB-lite"/>
    </source>
</evidence>
<evidence type="ECO:0000256" key="13">
    <source>
        <dbReference type="SAM" id="SignalP"/>
    </source>
</evidence>